<keyword evidence="3" id="KW-1185">Reference proteome</keyword>
<comment type="caution">
    <text evidence="2">The sequence shown here is derived from an EMBL/GenBank/DDBJ whole genome shotgun (WGS) entry which is preliminary data.</text>
</comment>
<keyword evidence="1" id="KW-0812">Transmembrane</keyword>
<dbReference type="InterPro" id="IPR011990">
    <property type="entry name" value="TPR-like_helical_dom_sf"/>
</dbReference>
<sequence length="373" mass="41942">MLTAIIHHIKAGIFGRSARIFSFTAIVALMITTNLQAAADALSNNHDDGMAITLIIALMISLTVGAALIIGLVFWGRKQDHIGEMMLFCMKFLLRSDDVAERCASARALGESRDDGALLVLVDIIADEEEPEEVHKAAREALHQMSELSRKHLDVFAELEMNIELQDTEGIINTVIERFEQGKKRYAQSAYTIGRHYIRLGHFVEAREWLTKADIRNRKFNLYGDRIDYWIGICNRNLLAEADASYDAADYYQAKEHYAVLDHGLNNEEKRQCAIYLRTTCVYCKLKDYINADQALLQALENNHQTDYALELVPLLRQLLNPADDRQGKLNEVETKLDTLSSDIMLKIKKTFVGPADPIPTGSATPVGQELSS</sequence>
<organism evidence="2 3">
    <name type="scientific">Candidatus Thiodiazotropha endolucinida</name>
    <dbReference type="NCBI Taxonomy" id="1655433"/>
    <lineage>
        <taxon>Bacteria</taxon>
        <taxon>Pseudomonadati</taxon>
        <taxon>Pseudomonadota</taxon>
        <taxon>Gammaproteobacteria</taxon>
        <taxon>Chromatiales</taxon>
        <taxon>Sedimenticolaceae</taxon>
        <taxon>Candidatus Thiodiazotropha</taxon>
    </lineage>
</organism>
<keyword evidence="1" id="KW-0472">Membrane</keyword>
<dbReference type="AlphaFoldDB" id="A0A7Z0VK85"/>
<gene>
    <name evidence="2" type="ORF">CODIS_30800</name>
</gene>
<keyword evidence="1" id="KW-1133">Transmembrane helix</keyword>
<dbReference type="SUPFAM" id="SSF48371">
    <property type="entry name" value="ARM repeat"/>
    <property type="match status" value="1"/>
</dbReference>
<evidence type="ECO:0000313" key="2">
    <source>
        <dbReference type="EMBL" id="ODJ86761.1"/>
    </source>
</evidence>
<evidence type="ECO:0000313" key="3">
    <source>
        <dbReference type="Proteomes" id="UP000094769"/>
    </source>
</evidence>
<protein>
    <submittedName>
        <fullName evidence="2">Uncharacterized protein</fullName>
    </submittedName>
</protein>
<dbReference type="Proteomes" id="UP000094769">
    <property type="component" value="Unassembled WGS sequence"/>
</dbReference>
<feature type="transmembrane region" description="Helical" evidence="1">
    <location>
        <begin position="20"/>
        <end position="39"/>
    </location>
</feature>
<dbReference type="InterPro" id="IPR000225">
    <property type="entry name" value="Armadillo"/>
</dbReference>
<dbReference type="InterPro" id="IPR016024">
    <property type="entry name" value="ARM-type_fold"/>
</dbReference>
<proteinExistence type="predicted"/>
<evidence type="ECO:0000256" key="1">
    <source>
        <dbReference type="SAM" id="Phobius"/>
    </source>
</evidence>
<dbReference type="PROSITE" id="PS50176">
    <property type="entry name" value="ARM_REPEAT"/>
    <property type="match status" value="1"/>
</dbReference>
<dbReference type="RefSeq" id="WP_154723151.1">
    <property type="nucleotide sequence ID" value="NZ_MARB01000018.1"/>
</dbReference>
<name>A0A7Z0VK85_9GAMM</name>
<feature type="transmembrane region" description="Helical" evidence="1">
    <location>
        <begin position="51"/>
        <end position="76"/>
    </location>
</feature>
<dbReference type="Gene3D" id="1.25.40.10">
    <property type="entry name" value="Tetratricopeptide repeat domain"/>
    <property type="match status" value="1"/>
</dbReference>
<dbReference type="EMBL" id="MARB01000018">
    <property type="protein sequence ID" value="ODJ86761.1"/>
    <property type="molecule type" value="Genomic_DNA"/>
</dbReference>
<accession>A0A7Z0VK85</accession>
<reference evidence="2 3" key="1">
    <citation type="submission" date="2016-06" db="EMBL/GenBank/DDBJ databases">
        <title>Genome sequence of endosymbiont of Candidatus Endolucinida thiodiazotropha.</title>
        <authorList>
            <person name="Poehlein A."/>
            <person name="Koenig S."/>
            <person name="Heiden S.E."/>
            <person name="Thuermer A."/>
            <person name="Voget S."/>
            <person name="Daniel R."/>
            <person name="Markert S."/>
            <person name="Gros O."/>
            <person name="Schweder T."/>
        </authorList>
    </citation>
    <scope>NUCLEOTIDE SEQUENCE [LARGE SCALE GENOMIC DNA]</scope>
    <source>
        <strain evidence="2 3">COS</strain>
    </source>
</reference>